<gene>
    <name evidence="6" type="ORF">CYCCA115_LOCUS1121</name>
</gene>
<dbReference type="AlphaFoldDB" id="A0AAD2CBM9"/>
<accession>A0AAD2CBM9</accession>
<dbReference type="EMBL" id="CAKOGP040000002">
    <property type="protein sequence ID" value="CAJ1925063.1"/>
    <property type="molecule type" value="Genomic_DNA"/>
</dbReference>
<reference evidence="6" key="1">
    <citation type="submission" date="2023-08" db="EMBL/GenBank/DDBJ databases">
        <authorList>
            <person name="Audoor S."/>
            <person name="Bilcke G."/>
        </authorList>
    </citation>
    <scope>NUCLEOTIDE SEQUENCE</scope>
</reference>
<comment type="caution">
    <text evidence="6">The sequence shown here is derived from an EMBL/GenBank/DDBJ whole genome shotgun (WGS) entry which is preliminary data.</text>
</comment>
<evidence type="ECO:0000256" key="2">
    <source>
        <dbReference type="ARBA" id="ARBA00022640"/>
    </source>
</evidence>
<evidence type="ECO:0000313" key="6">
    <source>
        <dbReference type="EMBL" id="CAJ1925063.1"/>
    </source>
</evidence>
<keyword evidence="4" id="KW-0732">Signal</keyword>
<dbReference type="Pfam" id="PF04755">
    <property type="entry name" value="PAP_fibrillin"/>
    <property type="match status" value="1"/>
</dbReference>
<comment type="subcellular location">
    <subcellularLocation>
        <location evidence="1">Plastid</location>
    </subcellularLocation>
</comment>
<evidence type="ECO:0000259" key="5">
    <source>
        <dbReference type="Pfam" id="PF04755"/>
    </source>
</evidence>
<feature type="signal peptide" evidence="4">
    <location>
        <begin position="1"/>
        <end position="15"/>
    </location>
</feature>
<dbReference type="Proteomes" id="UP001295423">
    <property type="component" value="Unassembled WGS sequence"/>
</dbReference>
<sequence>MKYLATLFLAKSAIAFQTVVPHPHQRHAAVSPFFLPQNPLLLLQMTMDGGDAPSDMDDSAYDSRQDVLDVARSLKDKFGPLIIDSKAQEKLKSVVKELEKNSEPPIDTKGMIGDWTLLCSTASTNKLMGIDTSNLPFFNAGIVKDIRNTLNKSLVVQQKIKGSPSFSGRGITRVDHVIQYMPPNELSEFSSMLPDALQSLNINPLEVTNQQVVLVHKAEVESTIPFIKTKLALESIVLNIAGKSQYLEPDGADLLGVNVPFGEFLNAGSFETTYLDDELRISRSKVGVVDQLRVFIKVPSTEEVVKEIEEAVETASMEQASDAAVEQLAAMDAPSDVEEENDDKDYDNDFDKNDDDTDDNEPDDKDYDNDFDNDGDDDDSSPSDVESSD</sequence>
<proteinExistence type="predicted"/>
<name>A0AAD2CBM9_9STRA</name>
<keyword evidence="7" id="KW-1185">Reference proteome</keyword>
<feature type="chain" id="PRO_5042193838" description="Plastid lipid-associated protein/fibrillin conserved domain-containing protein" evidence="4">
    <location>
        <begin position="16"/>
        <end position="389"/>
    </location>
</feature>
<dbReference type="InterPro" id="IPR006843">
    <property type="entry name" value="PAP/fibrillin_dom"/>
</dbReference>
<dbReference type="GO" id="GO:0009536">
    <property type="term" value="C:plastid"/>
    <property type="evidence" value="ECO:0007669"/>
    <property type="project" value="UniProtKB-SubCell"/>
</dbReference>
<organism evidence="6 7">
    <name type="scientific">Cylindrotheca closterium</name>
    <dbReference type="NCBI Taxonomy" id="2856"/>
    <lineage>
        <taxon>Eukaryota</taxon>
        <taxon>Sar</taxon>
        <taxon>Stramenopiles</taxon>
        <taxon>Ochrophyta</taxon>
        <taxon>Bacillariophyta</taxon>
        <taxon>Bacillariophyceae</taxon>
        <taxon>Bacillariophycidae</taxon>
        <taxon>Bacillariales</taxon>
        <taxon>Bacillariaceae</taxon>
        <taxon>Cylindrotheca</taxon>
    </lineage>
</organism>
<feature type="region of interest" description="Disordered" evidence="3">
    <location>
        <begin position="329"/>
        <end position="389"/>
    </location>
</feature>
<evidence type="ECO:0000256" key="4">
    <source>
        <dbReference type="SAM" id="SignalP"/>
    </source>
</evidence>
<keyword evidence="2" id="KW-0934">Plastid</keyword>
<feature type="compositionally biased region" description="Acidic residues" evidence="3">
    <location>
        <begin position="335"/>
        <end position="389"/>
    </location>
</feature>
<feature type="domain" description="Plastid lipid-associated protein/fibrillin conserved" evidence="5">
    <location>
        <begin position="84"/>
        <end position="287"/>
    </location>
</feature>
<evidence type="ECO:0000256" key="1">
    <source>
        <dbReference type="ARBA" id="ARBA00004474"/>
    </source>
</evidence>
<evidence type="ECO:0000256" key="3">
    <source>
        <dbReference type="SAM" id="MobiDB-lite"/>
    </source>
</evidence>
<evidence type="ECO:0000313" key="7">
    <source>
        <dbReference type="Proteomes" id="UP001295423"/>
    </source>
</evidence>
<protein>
    <recommendedName>
        <fullName evidence="5">Plastid lipid-associated protein/fibrillin conserved domain-containing protein</fullName>
    </recommendedName>
</protein>